<evidence type="ECO:0000256" key="3">
    <source>
        <dbReference type="ARBA" id="ARBA00011489"/>
    </source>
</evidence>
<evidence type="ECO:0000256" key="5">
    <source>
        <dbReference type="ARBA" id="ARBA00022692"/>
    </source>
</evidence>
<comment type="caution">
    <text evidence="8">Lacks conserved residue(s) required for the propagation of feature annotation.</text>
</comment>
<reference evidence="11" key="2">
    <citation type="submission" date="2022-03" db="EMBL/GenBank/DDBJ databases">
        <title>Draft title - Genomic analysis of global carrot germplasm unveils the trajectory of domestication and the origin of high carotenoid orange carrot.</title>
        <authorList>
            <person name="Iorizzo M."/>
            <person name="Ellison S."/>
            <person name="Senalik D."/>
            <person name="Macko-Podgorni A."/>
            <person name="Grzebelus D."/>
            <person name="Bostan H."/>
            <person name="Rolling W."/>
            <person name="Curaba J."/>
            <person name="Simon P."/>
        </authorList>
    </citation>
    <scope>NUCLEOTIDE SEQUENCE</scope>
    <source>
        <tissue evidence="11">Leaf</tissue>
    </source>
</reference>
<accession>A0AAF1AR87</accession>
<feature type="transmembrane region" description="Helical" evidence="8">
    <location>
        <begin position="55"/>
        <end position="83"/>
    </location>
</feature>
<dbReference type="PANTHER" id="PTHR33573">
    <property type="entry name" value="CASP-LIKE PROTEIN 4A4"/>
    <property type="match status" value="1"/>
</dbReference>
<comment type="similarity">
    <text evidence="2 8">Belongs to the Casparian strip membrane proteins (CASP) family.</text>
</comment>
<dbReference type="PANTHER" id="PTHR33573:SF17">
    <property type="entry name" value="CASP-LIKE PROTEIN 4D1"/>
    <property type="match status" value="1"/>
</dbReference>
<keyword evidence="5 8" id="KW-0812">Transmembrane</keyword>
<gene>
    <name evidence="11" type="ORF">DCAR_0311526</name>
</gene>
<organism evidence="11 12">
    <name type="scientific">Daucus carota subsp. sativus</name>
    <name type="common">Carrot</name>
    <dbReference type="NCBI Taxonomy" id="79200"/>
    <lineage>
        <taxon>Eukaryota</taxon>
        <taxon>Viridiplantae</taxon>
        <taxon>Streptophyta</taxon>
        <taxon>Embryophyta</taxon>
        <taxon>Tracheophyta</taxon>
        <taxon>Spermatophyta</taxon>
        <taxon>Magnoliopsida</taxon>
        <taxon>eudicotyledons</taxon>
        <taxon>Gunneridae</taxon>
        <taxon>Pentapetalae</taxon>
        <taxon>asterids</taxon>
        <taxon>campanulids</taxon>
        <taxon>Apiales</taxon>
        <taxon>Apiaceae</taxon>
        <taxon>Apioideae</taxon>
        <taxon>Scandiceae</taxon>
        <taxon>Daucinae</taxon>
        <taxon>Daucus</taxon>
        <taxon>Daucus sect. Daucus</taxon>
    </lineage>
</organism>
<sequence>MAISSMALATTSFLLRIFSLLFLAASVAVMAANNVTDFGFFYDFDGTRDQFTDHITYRYVVAIASIASLYTLIQIPFGVYHLCNGKRWIRNGCLPIFDYYCDMVINFLLATASGAGFAVTYEINKNVVIDVGFGGRTKYPNQLYVSIGLLFLGSICMAILSVLSSISRESNSSSGKRSSFMTG</sequence>
<comment type="subunit">
    <text evidence="3 8">Homodimer and heterodimers.</text>
</comment>
<name>A0AAF1AR87_DAUCS</name>
<evidence type="ECO:0000256" key="1">
    <source>
        <dbReference type="ARBA" id="ARBA00004651"/>
    </source>
</evidence>
<keyword evidence="9" id="KW-0732">Signal</keyword>
<reference evidence="11" key="1">
    <citation type="journal article" date="2016" name="Nat. Genet.">
        <title>A high-quality carrot genome assembly provides new insights into carotenoid accumulation and asterid genome evolution.</title>
        <authorList>
            <person name="Iorizzo M."/>
            <person name="Ellison S."/>
            <person name="Senalik D."/>
            <person name="Zeng P."/>
            <person name="Satapoomin P."/>
            <person name="Huang J."/>
            <person name="Bowman M."/>
            <person name="Iovene M."/>
            <person name="Sanseverino W."/>
            <person name="Cavagnaro P."/>
            <person name="Yildiz M."/>
            <person name="Macko-Podgorni A."/>
            <person name="Moranska E."/>
            <person name="Grzebelus E."/>
            <person name="Grzebelus D."/>
            <person name="Ashrafi H."/>
            <person name="Zheng Z."/>
            <person name="Cheng S."/>
            <person name="Spooner D."/>
            <person name="Van Deynze A."/>
            <person name="Simon P."/>
        </authorList>
    </citation>
    <scope>NUCLEOTIDE SEQUENCE</scope>
    <source>
        <tissue evidence="11">Leaf</tissue>
    </source>
</reference>
<keyword evidence="7 8" id="KW-0472">Membrane</keyword>
<evidence type="ECO:0000313" key="12">
    <source>
        <dbReference type="Proteomes" id="UP000077755"/>
    </source>
</evidence>
<dbReference type="InterPro" id="IPR006702">
    <property type="entry name" value="CASP_dom"/>
</dbReference>
<dbReference type="GO" id="GO:0005886">
    <property type="term" value="C:plasma membrane"/>
    <property type="evidence" value="ECO:0007669"/>
    <property type="project" value="UniProtKB-SubCell"/>
</dbReference>
<evidence type="ECO:0000259" key="10">
    <source>
        <dbReference type="Pfam" id="PF04535"/>
    </source>
</evidence>
<feature type="domain" description="Casparian strip membrane protein" evidence="10">
    <location>
        <begin position="6"/>
        <end position="156"/>
    </location>
</feature>
<feature type="chain" id="PRO_5042150222" description="CASP-like protein" evidence="9">
    <location>
        <begin position="32"/>
        <end position="183"/>
    </location>
</feature>
<proteinExistence type="inferred from homology"/>
<protein>
    <recommendedName>
        <fullName evidence="8">CASP-like protein</fullName>
    </recommendedName>
</protein>
<evidence type="ECO:0000256" key="9">
    <source>
        <dbReference type="SAM" id="SignalP"/>
    </source>
</evidence>
<comment type="subcellular location">
    <subcellularLocation>
        <location evidence="1 8">Cell membrane</location>
        <topology evidence="1 8">Multi-pass membrane protein</topology>
    </subcellularLocation>
</comment>
<feature type="signal peptide" evidence="9">
    <location>
        <begin position="1"/>
        <end position="31"/>
    </location>
</feature>
<feature type="transmembrane region" description="Helical" evidence="8">
    <location>
        <begin position="104"/>
        <end position="123"/>
    </location>
</feature>
<dbReference type="Pfam" id="PF04535">
    <property type="entry name" value="CASP_dom"/>
    <property type="match status" value="1"/>
</dbReference>
<dbReference type="EMBL" id="CP093345">
    <property type="protein sequence ID" value="WOG92263.1"/>
    <property type="molecule type" value="Genomic_DNA"/>
</dbReference>
<dbReference type="Proteomes" id="UP000077755">
    <property type="component" value="Chromosome 3"/>
</dbReference>
<keyword evidence="12" id="KW-1185">Reference proteome</keyword>
<evidence type="ECO:0000256" key="4">
    <source>
        <dbReference type="ARBA" id="ARBA00022475"/>
    </source>
</evidence>
<keyword evidence="6 8" id="KW-1133">Transmembrane helix</keyword>
<keyword evidence="4 8" id="KW-1003">Cell membrane</keyword>
<evidence type="ECO:0000313" key="11">
    <source>
        <dbReference type="EMBL" id="WOG92263.1"/>
    </source>
</evidence>
<evidence type="ECO:0000256" key="8">
    <source>
        <dbReference type="RuleBase" id="RU361233"/>
    </source>
</evidence>
<evidence type="ECO:0000256" key="7">
    <source>
        <dbReference type="ARBA" id="ARBA00023136"/>
    </source>
</evidence>
<feature type="transmembrane region" description="Helical" evidence="8">
    <location>
        <begin position="143"/>
        <end position="166"/>
    </location>
</feature>
<evidence type="ECO:0000256" key="6">
    <source>
        <dbReference type="ARBA" id="ARBA00022989"/>
    </source>
</evidence>
<dbReference type="AlphaFoldDB" id="A0AAF1AR87"/>
<evidence type="ECO:0000256" key="2">
    <source>
        <dbReference type="ARBA" id="ARBA00007651"/>
    </source>
</evidence>